<proteinExistence type="predicted"/>
<name>A0A117L1H7_9EURY</name>
<evidence type="ECO:0000313" key="3">
    <source>
        <dbReference type="EMBL" id="KUK17858.1"/>
    </source>
</evidence>
<comment type="caution">
    <text evidence="3">The sequence shown here is derived from an EMBL/GenBank/DDBJ whole genome shotgun (WGS) entry which is preliminary data.</text>
</comment>
<feature type="transmembrane region" description="Helical" evidence="1">
    <location>
        <begin position="38"/>
        <end position="59"/>
    </location>
</feature>
<keyword evidence="1" id="KW-0812">Transmembrane</keyword>
<dbReference type="AlphaFoldDB" id="A0A117L1H7"/>
<feature type="transmembrane region" description="Helical" evidence="1">
    <location>
        <begin position="6"/>
        <end position="26"/>
    </location>
</feature>
<dbReference type="Proteomes" id="UP000053911">
    <property type="component" value="Unassembled WGS sequence"/>
</dbReference>
<dbReference type="PATRIC" id="fig|172049.5.peg.1708"/>
<dbReference type="PANTHER" id="PTHR33531:SF7">
    <property type="entry name" value="HYPOTHETICAL MEMBRANE PROTEIN, CONSERVED"/>
    <property type="match status" value="1"/>
</dbReference>
<evidence type="ECO:0000259" key="2">
    <source>
        <dbReference type="Pfam" id="PF05763"/>
    </source>
</evidence>
<gene>
    <name evidence="3" type="ORF">XD54_0875</name>
</gene>
<dbReference type="InterPro" id="IPR008553">
    <property type="entry name" value="DUF835"/>
</dbReference>
<dbReference type="Pfam" id="PF05763">
    <property type="entry name" value="DUF835"/>
    <property type="match status" value="1"/>
</dbReference>
<dbReference type="GeneID" id="8095073"/>
<dbReference type="OMA" id="AYTEYIW"/>
<protein>
    <recommendedName>
        <fullName evidence="2">DUF835 domain-containing protein</fullName>
    </recommendedName>
</protein>
<sequence>MYLNIPGVLAGSFLTIMGGVLTIKALNYYKGLQEPGKSLARTFLVSTLLFTIGSTAVILDSLTKIQLWVIEAICYTLSYLHMVLSVTYYLRIQKSESQKTKIGNLSKKERKATLPISGAYVFKKPPTPKGLTFLVRHSNGLLAISRMQKELWVKKYQIEPDKFVWLSRIETNDSTDPSKLHVLQDTTLRFLKEKGGKSVVYFEGIEYLILYNDFNSVAKFLFSIKDYIISTNSLLILYLSSNILEKSQESILLKEFEQKSEEDLTREIYEKLLVSAIEGEKDASGESKKE</sequence>
<dbReference type="PANTHER" id="PTHR33531">
    <property type="entry name" value="RUBRERYTHRIN SUBFAMILY"/>
    <property type="match status" value="1"/>
</dbReference>
<feature type="domain" description="DUF835" evidence="2">
    <location>
        <begin position="132"/>
        <end position="256"/>
    </location>
</feature>
<keyword evidence="1" id="KW-0472">Membrane</keyword>
<organism evidence="3 4">
    <name type="scientific">Thermococcus sibiricus</name>
    <dbReference type="NCBI Taxonomy" id="172049"/>
    <lineage>
        <taxon>Archaea</taxon>
        <taxon>Methanobacteriati</taxon>
        <taxon>Methanobacteriota</taxon>
        <taxon>Thermococci</taxon>
        <taxon>Thermococcales</taxon>
        <taxon>Thermococcaceae</taxon>
        <taxon>Thermococcus</taxon>
    </lineage>
</organism>
<evidence type="ECO:0000313" key="4">
    <source>
        <dbReference type="Proteomes" id="UP000053911"/>
    </source>
</evidence>
<dbReference type="RefSeq" id="WP_012766133.1">
    <property type="nucleotide sequence ID" value="NZ_LGFD01000013.1"/>
</dbReference>
<evidence type="ECO:0000256" key="1">
    <source>
        <dbReference type="SAM" id="Phobius"/>
    </source>
</evidence>
<dbReference type="EMBL" id="LGFD01000013">
    <property type="protein sequence ID" value="KUK17858.1"/>
    <property type="molecule type" value="Genomic_DNA"/>
</dbReference>
<accession>A0A117L1H7</accession>
<keyword evidence="1" id="KW-1133">Transmembrane helix</keyword>
<feature type="transmembrane region" description="Helical" evidence="1">
    <location>
        <begin position="65"/>
        <end position="90"/>
    </location>
</feature>
<reference evidence="4" key="1">
    <citation type="journal article" date="2015" name="MBio">
        <title>Genome-Resolved Metagenomic Analysis Reveals Roles for Candidate Phyla and Other Microbial Community Members in Biogeochemical Transformations in Oil Reservoirs.</title>
        <authorList>
            <person name="Hu P."/>
            <person name="Tom L."/>
            <person name="Singh A."/>
            <person name="Thomas B.C."/>
            <person name="Baker B.J."/>
            <person name="Piceno Y.M."/>
            <person name="Andersen G.L."/>
            <person name="Banfield J.F."/>
        </authorList>
    </citation>
    <scope>NUCLEOTIDE SEQUENCE [LARGE SCALE GENOMIC DNA]</scope>
</reference>